<proteinExistence type="predicted"/>
<feature type="compositionally biased region" description="Basic and acidic residues" evidence="1">
    <location>
        <begin position="1"/>
        <end position="12"/>
    </location>
</feature>
<dbReference type="Proteomes" id="UP000823388">
    <property type="component" value="Chromosome 1N"/>
</dbReference>
<dbReference type="AlphaFoldDB" id="A0A8T0WIV7"/>
<protein>
    <submittedName>
        <fullName evidence="2">Uncharacterized protein</fullName>
    </submittedName>
</protein>
<evidence type="ECO:0000313" key="2">
    <source>
        <dbReference type="EMBL" id="KAG2648842.1"/>
    </source>
</evidence>
<organism evidence="2 3">
    <name type="scientific">Panicum virgatum</name>
    <name type="common">Blackwell switchgrass</name>
    <dbReference type="NCBI Taxonomy" id="38727"/>
    <lineage>
        <taxon>Eukaryota</taxon>
        <taxon>Viridiplantae</taxon>
        <taxon>Streptophyta</taxon>
        <taxon>Embryophyta</taxon>
        <taxon>Tracheophyta</taxon>
        <taxon>Spermatophyta</taxon>
        <taxon>Magnoliopsida</taxon>
        <taxon>Liliopsida</taxon>
        <taxon>Poales</taxon>
        <taxon>Poaceae</taxon>
        <taxon>PACMAD clade</taxon>
        <taxon>Panicoideae</taxon>
        <taxon>Panicodae</taxon>
        <taxon>Paniceae</taxon>
        <taxon>Panicinae</taxon>
        <taxon>Panicum</taxon>
        <taxon>Panicum sect. Hiantes</taxon>
    </lineage>
</organism>
<keyword evidence="3" id="KW-1185">Reference proteome</keyword>
<accession>A0A8T0WIV7</accession>
<gene>
    <name evidence="2" type="ORF">PVAP13_1NG067701</name>
</gene>
<sequence length="169" mass="17390">MLDALLGRDKLTGKQAAQPSRRLAYPQLDGPRCPHRPPLFDRAASTSGTPACIGPARRSACCHSPASVCGSPASPPPCPCQLLLAGRAASPPFAVARPPPCLAGLAASTPAPTAARWPCCHLQPYASFACHSNHSGAPPPPAAAIVRAATAPVQRASARFPRLQILRSA</sequence>
<name>A0A8T0WIV7_PANVG</name>
<feature type="region of interest" description="Disordered" evidence="1">
    <location>
        <begin position="1"/>
        <end position="30"/>
    </location>
</feature>
<evidence type="ECO:0000256" key="1">
    <source>
        <dbReference type="SAM" id="MobiDB-lite"/>
    </source>
</evidence>
<dbReference type="EMBL" id="CM029038">
    <property type="protein sequence ID" value="KAG2648842.1"/>
    <property type="molecule type" value="Genomic_DNA"/>
</dbReference>
<evidence type="ECO:0000313" key="3">
    <source>
        <dbReference type="Proteomes" id="UP000823388"/>
    </source>
</evidence>
<reference evidence="2" key="1">
    <citation type="submission" date="2020-05" db="EMBL/GenBank/DDBJ databases">
        <title>WGS assembly of Panicum virgatum.</title>
        <authorList>
            <person name="Lovell J.T."/>
            <person name="Jenkins J."/>
            <person name="Shu S."/>
            <person name="Juenger T.E."/>
            <person name="Schmutz J."/>
        </authorList>
    </citation>
    <scope>NUCLEOTIDE SEQUENCE</scope>
    <source>
        <strain evidence="2">AP13</strain>
    </source>
</reference>
<comment type="caution">
    <text evidence="2">The sequence shown here is derived from an EMBL/GenBank/DDBJ whole genome shotgun (WGS) entry which is preliminary data.</text>
</comment>